<evidence type="ECO:0000313" key="2">
    <source>
        <dbReference type="EMBL" id="GAN79791.1"/>
    </source>
</evidence>
<sequence length="149" mass="16216">MQGVKISARQKAAFIAALSREPNVAAACKAAKVGRSAIYALKRENEEFSELWDEVMQTAVDDLEGEAFNLARHGTLEPVVSAGKLIFDPDTRKPMFVKKVIPALILRLLTAHRPEKYAPQPSGQAALPFELTPDPEPTPDEAGPSKPLL</sequence>
<dbReference type="OrthoDB" id="7282816at2"/>
<dbReference type="Proteomes" id="UP000032668">
    <property type="component" value="Unassembled WGS sequence"/>
</dbReference>
<comment type="caution">
    <text evidence="2">The sequence shown here is derived from an EMBL/GenBank/DDBJ whole genome shotgun (WGS) entry which is preliminary data.</text>
</comment>
<gene>
    <name evidence="2" type="ORF">Aam_030_024</name>
</gene>
<feature type="region of interest" description="Disordered" evidence="1">
    <location>
        <begin position="117"/>
        <end position="149"/>
    </location>
</feature>
<accession>A0A0D6PEL0</accession>
<proteinExistence type="predicted"/>
<protein>
    <recommendedName>
        <fullName evidence="4">Phage terminase small subunit</fullName>
    </recommendedName>
</protein>
<reference evidence="2 3" key="1">
    <citation type="submission" date="2012-11" db="EMBL/GenBank/DDBJ databases">
        <title>Whole genome sequence of Acidocella aminolytica 101 = DSM 11237.</title>
        <authorList>
            <person name="Azuma Y."/>
            <person name="Higashiura N."/>
            <person name="Hirakawa H."/>
            <person name="Matsushita K."/>
        </authorList>
    </citation>
    <scope>NUCLEOTIDE SEQUENCE [LARGE SCALE GENOMIC DNA]</scope>
    <source>
        <strain evidence="3">101 / DSM 11237</strain>
    </source>
</reference>
<evidence type="ECO:0008006" key="4">
    <source>
        <dbReference type="Google" id="ProtNLM"/>
    </source>
</evidence>
<evidence type="ECO:0000313" key="3">
    <source>
        <dbReference type="Proteomes" id="UP000032668"/>
    </source>
</evidence>
<evidence type="ECO:0000256" key="1">
    <source>
        <dbReference type="SAM" id="MobiDB-lite"/>
    </source>
</evidence>
<dbReference type="AlphaFoldDB" id="A0A0D6PEL0"/>
<dbReference type="EMBL" id="BANC01000030">
    <property type="protein sequence ID" value="GAN79791.1"/>
    <property type="molecule type" value="Genomic_DNA"/>
</dbReference>
<dbReference type="RefSeq" id="WP_048878229.1">
    <property type="nucleotide sequence ID" value="NZ_BANC01000030.1"/>
</dbReference>
<dbReference type="STRING" id="1120923.SAMN02746095_02941"/>
<keyword evidence="3" id="KW-1185">Reference proteome</keyword>
<name>A0A0D6PEL0_9PROT</name>
<organism evidence="2 3">
    <name type="scientific">Acidocella aminolytica 101 = DSM 11237</name>
    <dbReference type="NCBI Taxonomy" id="1120923"/>
    <lineage>
        <taxon>Bacteria</taxon>
        <taxon>Pseudomonadati</taxon>
        <taxon>Pseudomonadota</taxon>
        <taxon>Alphaproteobacteria</taxon>
        <taxon>Acetobacterales</taxon>
        <taxon>Acidocellaceae</taxon>
        <taxon>Acidocella</taxon>
    </lineage>
</organism>